<proteinExistence type="predicted"/>
<dbReference type="AlphaFoldDB" id="A0A6V8SIG8"/>
<name>A0A6V8SIG8_9CLOT</name>
<organism evidence="2 3">
    <name type="scientific">Clostridium fungisolvens</name>
    <dbReference type="NCBI Taxonomy" id="1604897"/>
    <lineage>
        <taxon>Bacteria</taxon>
        <taxon>Bacillati</taxon>
        <taxon>Bacillota</taxon>
        <taxon>Clostridia</taxon>
        <taxon>Eubacteriales</taxon>
        <taxon>Clostridiaceae</taxon>
        <taxon>Clostridium</taxon>
    </lineage>
</organism>
<protein>
    <submittedName>
        <fullName evidence="2">Epoxyqueuosine reductase</fullName>
    </submittedName>
</protein>
<comment type="caution">
    <text evidence="2">The sequence shown here is derived from an EMBL/GenBank/DDBJ whole genome shotgun (WGS) entry which is preliminary data.</text>
</comment>
<gene>
    <name evidence="2" type="ORF">bsdtw1_02417</name>
</gene>
<dbReference type="InterPro" id="IPR017896">
    <property type="entry name" value="4Fe4S_Fe-S-bd"/>
</dbReference>
<dbReference type="Proteomes" id="UP000580568">
    <property type="component" value="Unassembled WGS sequence"/>
</dbReference>
<dbReference type="EMBL" id="BLZR01000001">
    <property type="protein sequence ID" value="GFP76315.1"/>
    <property type="molecule type" value="Genomic_DNA"/>
</dbReference>
<dbReference type="RefSeq" id="WP_183277753.1">
    <property type="nucleotide sequence ID" value="NZ_BLZR01000001.1"/>
</dbReference>
<sequence>MDNNQIKNLSYSLGADLCGIGSIERFKDAPKGFHPVDIYPEARSVISIGKHYSPSLLDANTKVPYTMMKNKIVELLDDISVKLTFYIESQGYKAIPIPSDEPYEYWDPDNMQGRGILSQKHAAQACGLGHIGKNTLLINEKYGNRLYLGAVITNMELTPDTVAKELCIEGCNLCLKSCPQSALDGITINQKKCRQICGRSTPAGGFVFSCYTCIKVCPFSKLEDSQ</sequence>
<dbReference type="PANTHER" id="PTHR42827">
    <property type="entry name" value="IRON-SULFUR CLUSTER-BINDING PROTEIN-RELATED"/>
    <property type="match status" value="1"/>
</dbReference>
<keyword evidence="3" id="KW-1185">Reference proteome</keyword>
<feature type="domain" description="4Fe-4S ferredoxin-type" evidence="1">
    <location>
        <begin position="158"/>
        <end position="188"/>
    </location>
</feature>
<reference evidence="2 3" key="1">
    <citation type="submission" date="2020-07" db="EMBL/GenBank/DDBJ databases">
        <title>A new beta-1,3-glucan-decomposing anaerobic bacterium isolated from anoxic soil subjected to biological soil disinfestation.</title>
        <authorList>
            <person name="Ueki A."/>
            <person name="Tonouchi A."/>
        </authorList>
    </citation>
    <scope>NUCLEOTIDE SEQUENCE [LARGE SCALE GENOMIC DNA]</scope>
    <source>
        <strain evidence="2 3">TW1</strain>
    </source>
</reference>
<evidence type="ECO:0000259" key="1">
    <source>
        <dbReference type="PROSITE" id="PS51379"/>
    </source>
</evidence>
<evidence type="ECO:0000313" key="3">
    <source>
        <dbReference type="Proteomes" id="UP000580568"/>
    </source>
</evidence>
<dbReference type="PROSITE" id="PS51379">
    <property type="entry name" value="4FE4S_FER_2"/>
    <property type="match status" value="1"/>
</dbReference>
<dbReference type="PANTHER" id="PTHR42827:SF1">
    <property type="entry name" value="IRON-SULFUR CLUSTER-BINDING PROTEIN"/>
    <property type="match status" value="1"/>
</dbReference>
<accession>A0A6V8SIG8</accession>
<dbReference type="SUPFAM" id="SSF54862">
    <property type="entry name" value="4Fe-4S ferredoxins"/>
    <property type="match status" value="1"/>
</dbReference>
<evidence type="ECO:0000313" key="2">
    <source>
        <dbReference type="EMBL" id="GFP76315.1"/>
    </source>
</evidence>